<feature type="region of interest" description="Disordered" evidence="8">
    <location>
        <begin position="462"/>
        <end position="486"/>
    </location>
</feature>
<feature type="compositionally biased region" description="Acidic residues" evidence="8">
    <location>
        <begin position="276"/>
        <end position="289"/>
    </location>
</feature>
<evidence type="ECO:0000256" key="1">
    <source>
        <dbReference type="ARBA" id="ARBA00004413"/>
    </source>
</evidence>
<comment type="caution">
    <text evidence="10">The sequence shown here is derived from an EMBL/GenBank/DDBJ whole genome shotgun (WGS) entry which is preliminary data.</text>
</comment>
<dbReference type="InterPro" id="IPR010369">
    <property type="entry name" value="SOK"/>
</dbReference>
<accession>A0A426XL21</accession>
<feature type="region of interest" description="Disordered" evidence="8">
    <location>
        <begin position="1"/>
        <end position="51"/>
    </location>
</feature>
<evidence type="ECO:0000256" key="8">
    <source>
        <dbReference type="SAM" id="MobiDB-lite"/>
    </source>
</evidence>
<comment type="similarity">
    <text evidence="7">Belongs to the SOSEKI family.</text>
</comment>
<evidence type="ECO:0000256" key="5">
    <source>
        <dbReference type="ARBA" id="ARBA00023136"/>
    </source>
</evidence>
<feature type="region of interest" description="Disordered" evidence="8">
    <location>
        <begin position="403"/>
        <end position="436"/>
    </location>
</feature>
<comment type="subcellular location">
    <subcellularLocation>
        <location evidence="1">Cell membrane</location>
        <topology evidence="1">Peripheral membrane protein</topology>
        <orientation evidence="1">Cytoplasmic side</orientation>
    </subcellularLocation>
</comment>
<evidence type="ECO:0000256" key="3">
    <source>
        <dbReference type="ARBA" id="ARBA00022475"/>
    </source>
</evidence>
<evidence type="ECO:0000256" key="6">
    <source>
        <dbReference type="ARBA" id="ARBA00023306"/>
    </source>
</evidence>
<evidence type="ECO:0000256" key="7">
    <source>
        <dbReference type="ARBA" id="ARBA00024211"/>
    </source>
</evidence>
<reference evidence="10 11" key="1">
    <citation type="journal article" date="2014" name="Agronomy (Basel)">
        <title>A Draft Genome Sequence for Ensete ventricosum, the Drought-Tolerant Tree Against Hunger.</title>
        <authorList>
            <person name="Harrison J."/>
            <person name="Moore K.A."/>
            <person name="Paszkiewicz K."/>
            <person name="Jones T."/>
            <person name="Grant M."/>
            <person name="Ambacheew D."/>
            <person name="Muzemil S."/>
            <person name="Studholme D.J."/>
        </authorList>
    </citation>
    <scope>NUCLEOTIDE SEQUENCE [LARGE SCALE GENOMIC DNA]</scope>
</reference>
<dbReference type="GO" id="GO:0051301">
    <property type="term" value="P:cell division"/>
    <property type="evidence" value="ECO:0007669"/>
    <property type="project" value="UniProtKB-KW"/>
</dbReference>
<dbReference type="InterPro" id="IPR048351">
    <property type="entry name" value="SOK_DIX"/>
</dbReference>
<evidence type="ECO:0000259" key="9">
    <source>
        <dbReference type="Pfam" id="PF06136"/>
    </source>
</evidence>
<keyword evidence="2" id="KW-0217">Developmental protein</keyword>
<dbReference type="PANTHER" id="PTHR31083:SF18">
    <property type="entry name" value="PROTEIN SOSEKI 2"/>
    <property type="match status" value="1"/>
</dbReference>
<feature type="compositionally biased region" description="Low complexity" evidence="8">
    <location>
        <begin position="345"/>
        <end position="356"/>
    </location>
</feature>
<feature type="domain" description="SOSEKI DIX-like" evidence="9">
    <location>
        <begin position="212"/>
        <end position="252"/>
    </location>
</feature>
<keyword evidence="3" id="KW-1003">Cell membrane</keyword>
<sequence>MRVKGTLGRSSSFKSGWESAQLPKPPRLVEGGQVPSSVPESPDGHFGDMGPPSSAKKCYGRIWCLPSGFGLPPYPLSEHCWFRPLCASSPAVGSGRGRCSARWMDPSYPVTGIGCWSGEARVRRRHLGSGRRSAPARRSGRVNSRRDLSDDQVSFVVYFSIPLPRRRKMEGGGGRGRRGGSSSEASPDRARLSYSQQQQQQQQRLVTPPRKVQVIYYLSRNGQLEHPHFIELPHLPNQQLHRFDLDVAERFQHIAASSEHPKPLPICHRLHLEAGEDEGEEVEEDGAAEEEVRRGGTRTAWHETTTSGPRYSHRSRGVSTDEIERVEDQTATRAHQPAPTELPLDDASPPSSTSSDKPPPAHGPGGGSADSDSRRFEKPDQAPEPGLTRNSVLIQLITCGSAALKGRSSPGGGTTKAAASKLHHGVVSRLASRAGEDDELRRILENPRFCHPLVEDKEYFSGSIVEGSRPPSEPSLKKSSSFREER</sequence>
<keyword evidence="6" id="KW-0131">Cell cycle</keyword>
<feature type="region of interest" description="Disordered" evidence="8">
    <location>
        <begin position="276"/>
        <end position="391"/>
    </location>
</feature>
<evidence type="ECO:0000313" key="11">
    <source>
        <dbReference type="Proteomes" id="UP000287651"/>
    </source>
</evidence>
<dbReference type="GO" id="GO:0051258">
    <property type="term" value="P:protein polymerization"/>
    <property type="evidence" value="ECO:0007669"/>
    <property type="project" value="UniProtKB-ARBA"/>
</dbReference>
<evidence type="ECO:0000256" key="2">
    <source>
        <dbReference type="ARBA" id="ARBA00022473"/>
    </source>
</evidence>
<gene>
    <name evidence="10" type="ORF">B296_00046502</name>
</gene>
<dbReference type="Pfam" id="PF06136">
    <property type="entry name" value="SOK"/>
    <property type="match status" value="1"/>
</dbReference>
<feature type="region of interest" description="Disordered" evidence="8">
    <location>
        <begin position="167"/>
        <end position="207"/>
    </location>
</feature>
<organism evidence="10 11">
    <name type="scientific">Ensete ventricosum</name>
    <name type="common">Abyssinian banana</name>
    <name type="synonym">Musa ensete</name>
    <dbReference type="NCBI Taxonomy" id="4639"/>
    <lineage>
        <taxon>Eukaryota</taxon>
        <taxon>Viridiplantae</taxon>
        <taxon>Streptophyta</taxon>
        <taxon>Embryophyta</taxon>
        <taxon>Tracheophyta</taxon>
        <taxon>Spermatophyta</taxon>
        <taxon>Magnoliopsida</taxon>
        <taxon>Liliopsida</taxon>
        <taxon>Zingiberales</taxon>
        <taxon>Musaceae</taxon>
        <taxon>Ensete</taxon>
    </lineage>
</organism>
<evidence type="ECO:0000313" key="10">
    <source>
        <dbReference type="EMBL" id="RRT40141.1"/>
    </source>
</evidence>
<dbReference type="Proteomes" id="UP000287651">
    <property type="component" value="Unassembled WGS sequence"/>
</dbReference>
<feature type="compositionally biased region" description="Basic and acidic residues" evidence="8">
    <location>
        <begin position="371"/>
        <end position="381"/>
    </location>
</feature>
<protein>
    <recommendedName>
        <fullName evidence="9">SOSEKI DIX-like domain-containing protein</fullName>
    </recommendedName>
</protein>
<keyword evidence="5" id="KW-0472">Membrane</keyword>
<dbReference type="PANTHER" id="PTHR31083">
    <property type="entry name" value="UPSTREAM OF FLC PROTEIN (DUF966)"/>
    <property type="match status" value="1"/>
</dbReference>
<evidence type="ECO:0000256" key="4">
    <source>
        <dbReference type="ARBA" id="ARBA00022618"/>
    </source>
</evidence>
<proteinExistence type="inferred from homology"/>
<dbReference type="AlphaFoldDB" id="A0A426XL21"/>
<name>A0A426XL21_ENSVE</name>
<dbReference type="GO" id="GO:0005886">
    <property type="term" value="C:plasma membrane"/>
    <property type="evidence" value="ECO:0007669"/>
    <property type="project" value="UniProtKB-SubCell"/>
</dbReference>
<dbReference type="EMBL" id="AMZH03019613">
    <property type="protein sequence ID" value="RRT40141.1"/>
    <property type="molecule type" value="Genomic_DNA"/>
</dbReference>
<feature type="compositionally biased region" description="Basic residues" evidence="8">
    <location>
        <begin position="126"/>
        <end position="140"/>
    </location>
</feature>
<keyword evidence="4" id="KW-0132">Cell division</keyword>
<feature type="region of interest" description="Disordered" evidence="8">
    <location>
        <begin position="126"/>
        <end position="146"/>
    </location>
</feature>